<feature type="transmembrane region" description="Helical" evidence="6">
    <location>
        <begin position="71"/>
        <end position="91"/>
    </location>
</feature>
<feature type="transmembrane region" description="Helical" evidence="6">
    <location>
        <begin position="235"/>
        <end position="253"/>
    </location>
</feature>
<dbReference type="Pfam" id="PF07690">
    <property type="entry name" value="MFS_1"/>
    <property type="match status" value="1"/>
</dbReference>
<evidence type="ECO:0000259" key="7">
    <source>
        <dbReference type="PROSITE" id="PS50850"/>
    </source>
</evidence>
<feature type="transmembrane region" description="Helical" evidence="6">
    <location>
        <begin position="42"/>
        <end position="59"/>
    </location>
</feature>
<protein>
    <submittedName>
        <fullName evidence="8">MFS family permease</fullName>
    </submittedName>
</protein>
<feature type="transmembrane region" description="Helical" evidence="6">
    <location>
        <begin position="158"/>
        <end position="179"/>
    </location>
</feature>
<dbReference type="InterPro" id="IPR005828">
    <property type="entry name" value="MFS_sugar_transport-like"/>
</dbReference>
<dbReference type="CDD" id="cd17477">
    <property type="entry name" value="MFS_YcaD_like"/>
    <property type="match status" value="1"/>
</dbReference>
<feature type="transmembrane region" description="Helical" evidence="6">
    <location>
        <begin position="131"/>
        <end position="152"/>
    </location>
</feature>
<feature type="region of interest" description="Disordered" evidence="5">
    <location>
        <begin position="409"/>
        <end position="436"/>
    </location>
</feature>
<evidence type="ECO:0000256" key="5">
    <source>
        <dbReference type="SAM" id="MobiDB-lite"/>
    </source>
</evidence>
<dbReference type="InterPro" id="IPR036259">
    <property type="entry name" value="MFS_trans_sf"/>
</dbReference>
<keyword evidence="3 6" id="KW-1133">Transmembrane helix</keyword>
<feature type="transmembrane region" description="Helical" evidence="6">
    <location>
        <begin position="199"/>
        <end position="223"/>
    </location>
</feature>
<keyword evidence="9" id="KW-1185">Reference proteome</keyword>
<dbReference type="GO" id="GO:0022857">
    <property type="term" value="F:transmembrane transporter activity"/>
    <property type="evidence" value="ECO:0007669"/>
    <property type="project" value="InterPro"/>
</dbReference>
<evidence type="ECO:0000313" key="9">
    <source>
        <dbReference type="Proteomes" id="UP000549457"/>
    </source>
</evidence>
<proteinExistence type="predicted"/>
<evidence type="ECO:0000313" key="8">
    <source>
        <dbReference type="EMBL" id="MBB5224140.1"/>
    </source>
</evidence>
<reference evidence="8 9" key="1">
    <citation type="submission" date="2020-08" db="EMBL/GenBank/DDBJ databases">
        <title>Genomic Encyclopedia of Type Strains, Phase IV (KMG-IV): sequencing the most valuable type-strain genomes for metagenomic binning, comparative biology and taxonomic classification.</title>
        <authorList>
            <person name="Goeker M."/>
        </authorList>
    </citation>
    <scope>NUCLEOTIDE SEQUENCE [LARGE SCALE GENOMIC DNA]</scope>
    <source>
        <strain evidence="8 9">DSM 101730</strain>
    </source>
</reference>
<evidence type="ECO:0000256" key="6">
    <source>
        <dbReference type="SAM" id="Phobius"/>
    </source>
</evidence>
<comment type="subcellular location">
    <subcellularLocation>
        <location evidence="1">Membrane</location>
    </subcellularLocation>
</comment>
<dbReference type="RefSeq" id="WP_184154434.1">
    <property type="nucleotide sequence ID" value="NZ_JACHFM010000005.1"/>
</dbReference>
<dbReference type="InterPro" id="IPR047200">
    <property type="entry name" value="MFS_YcaD-like"/>
</dbReference>
<organism evidence="8 9">
    <name type="scientific">Amaricoccus macauensis</name>
    <dbReference type="NCBI Taxonomy" id="57001"/>
    <lineage>
        <taxon>Bacteria</taxon>
        <taxon>Pseudomonadati</taxon>
        <taxon>Pseudomonadota</taxon>
        <taxon>Alphaproteobacteria</taxon>
        <taxon>Rhodobacterales</taxon>
        <taxon>Paracoccaceae</taxon>
        <taxon>Amaricoccus</taxon>
    </lineage>
</organism>
<feature type="domain" description="Major facilitator superfamily (MFS) profile" evidence="7">
    <location>
        <begin position="1"/>
        <end position="379"/>
    </location>
</feature>
<feature type="transmembrane region" description="Helical" evidence="6">
    <location>
        <begin position="290"/>
        <end position="311"/>
    </location>
</feature>
<dbReference type="InterPro" id="IPR020846">
    <property type="entry name" value="MFS_dom"/>
</dbReference>
<evidence type="ECO:0000256" key="1">
    <source>
        <dbReference type="ARBA" id="ARBA00004370"/>
    </source>
</evidence>
<dbReference type="AlphaFoldDB" id="A0A840STQ3"/>
<feature type="transmembrane region" description="Helical" evidence="6">
    <location>
        <begin position="265"/>
        <end position="284"/>
    </location>
</feature>
<evidence type="ECO:0000256" key="3">
    <source>
        <dbReference type="ARBA" id="ARBA00022989"/>
    </source>
</evidence>
<dbReference type="PANTHER" id="PTHR23521">
    <property type="entry name" value="TRANSPORTER MFS SUPERFAMILY"/>
    <property type="match status" value="1"/>
</dbReference>
<dbReference type="PANTHER" id="PTHR23521:SF3">
    <property type="entry name" value="MFS TRANSPORTER"/>
    <property type="match status" value="1"/>
</dbReference>
<dbReference type="EMBL" id="JACHFM010000005">
    <property type="protein sequence ID" value="MBB5224140.1"/>
    <property type="molecule type" value="Genomic_DNA"/>
</dbReference>
<dbReference type="InterPro" id="IPR011701">
    <property type="entry name" value="MFS"/>
</dbReference>
<comment type="caution">
    <text evidence="8">The sequence shown here is derived from an EMBL/GenBank/DDBJ whole genome shotgun (WGS) entry which is preliminary data.</text>
</comment>
<evidence type="ECO:0000256" key="4">
    <source>
        <dbReference type="ARBA" id="ARBA00023136"/>
    </source>
</evidence>
<feature type="transmembrane region" description="Helical" evidence="6">
    <location>
        <begin position="97"/>
        <end position="119"/>
    </location>
</feature>
<accession>A0A840STQ3</accession>
<keyword evidence="4 6" id="KW-0472">Membrane</keyword>
<dbReference type="GO" id="GO:0005886">
    <property type="term" value="C:plasma membrane"/>
    <property type="evidence" value="ECO:0007669"/>
    <property type="project" value="TreeGrafter"/>
</dbReference>
<dbReference type="Pfam" id="PF00083">
    <property type="entry name" value="Sugar_tr"/>
    <property type="match status" value="1"/>
</dbReference>
<feature type="transmembrane region" description="Helical" evidence="6">
    <location>
        <begin position="323"/>
        <end position="347"/>
    </location>
</feature>
<evidence type="ECO:0000256" key="2">
    <source>
        <dbReference type="ARBA" id="ARBA00022692"/>
    </source>
</evidence>
<name>A0A840STQ3_9RHOB</name>
<dbReference type="Gene3D" id="1.20.1250.20">
    <property type="entry name" value="MFS general substrate transporter like domains"/>
    <property type="match status" value="2"/>
</dbReference>
<gene>
    <name evidence="8" type="ORF">HNP73_004101</name>
</gene>
<keyword evidence="2 6" id="KW-0812">Transmembrane</keyword>
<feature type="transmembrane region" description="Helical" evidence="6">
    <location>
        <begin position="353"/>
        <end position="372"/>
    </location>
</feature>
<dbReference type="Proteomes" id="UP000549457">
    <property type="component" value="Unassembled WGS sequence"/>
</dbReference>
<feature type="compositionally biased region" description="Low complexity" evidence="5">
    <location>
        <begin position="418"/>
        <end position="436"/>
    </location>
</feature>
<dbReference type="PROSITE" id="PS50850">
    <property type="entry name" value="MFS"/>
    <property type="match status" value="1"/>
</dbReference>
<dbReference type="SUPFAM" id="SSF103473">
    <property type="entry name" value="MFS general substrate transporter"/>
    <property type="match status" value="1"/>
</dbReference>
<sequence>MLSVLSSSWPLLFGILLLLVGNGLQGTLLGVRGGIEGFDASTMAWVMSAYYVGFLLGSWRATTLIARVGHVRVFAALASLISAAFLIYAVAPNPWVWIAMRVLVGFAFSGVYVVAESWLNDAATNETRGKALSLYMVVQMIGIISAQFLLNLANPADYTLFVVMSVLVSLGVTPILLTAGNAPAYRLTKPMSLGELFRISPLGCVGTFLLGGVFAAIFGMASVYGTVTGLSVAEISAFVAAIYTGGLAFQVPVGWLSDRMDRRKLILALNAAGAVITLGGAAFAGNYAVVLALGFVIGGVANPLYSLIIAYTNDFLDPSDMAAASGGLLFINGTGAMLGPLVIGVLLTRFGGWGFFGFVGGLFALMGAYAAWRMTRRAAPEETSGAFTTVLPTASPVALEVSRGVAVERSDAQKAGDAGEPAQPAATAAEAPEARK</sequence>